<keyword evidence="1" id="KW-1133">Transmembrane helix</keyword>
<feature type="transmembrane region" description="Helical" evidence="1">
    <location>
        <begin position="12"/>
        <end position="29"/>
    </location>
</feature>
<evidence type="ECO:0000256" key="1">
    <source>
        <dbReference type="SAM" id="Phobius"/>
    </source>
</evidence>
<accession>A0A543PSI5</accession>
<proteinExistence type="predicted"/>
<dbReference type="AlphaFoldDB" id="A0A543PSI5"/>
<evidence type="ECO:0000313" key="2">
    <source>
        <dbReference type="EMBL" id="TQN47048.1"/>
    </source>
</evidence>
<feature type="transmembrane region" description="Helical" evidence="1">
    <location>
        <begin position="35"/>
        <end position="57"/>
    </location>
</feature>
<gene>
    <name evidence="2" type="ORF">FHX52_0139</name>
</gene>
<comment type="caution">
    <text evidence="2">The sequence shown here is derived from an EMBL/GenBank/DDBJ whole genome shotgun (WGS) entry which is preliminary data.</text>
</comment>
<keyword evidence="1" id="KW-0472">Membrane</keyword>
<reference evidence="2 3" key="1">
    <citation type="submission" date="2019-06" db="EMBL/GenBank/DDBJ databases">
        <title>Sequencing the genomes of 1000 actinobacteria strains.</title>
        <authorList>
            <person name="Klenk H.-P."/>
        </authorList>
    </citation>
    <scope>NUCLEOTIDE SEQUENCE [LARGE SCALE GENOMIC DNA]</scope>
    <source>
        <strain evidence="2 3">DSM 21776</strain>
    </source>
</reference>
<protein>
    <submittedName>
        <fullName evidence="2">Uncharacterized protein</fullName>
    </submittedName>
</protein>
<sequence>MSLIEQRKRSLLAYTPAFVLGLVTGNVLMDRLFGPLGWVLAGVGGVVVYLTVSKIVGKVVARERKARHPSG</sequence>
<name>A0A543PSI5_9MICO</name>
<keyword evidence="1" id="KW-0812">Transmembrane</keyword>
<dbReference type="Proteomes" id="UP000320085">
    <property type="component" value="Unassembled WGS sequence"/>
</dbReference>
<dbReference type="RefSeq" id="WP_141819037.1">
    <property type="nucleotide sequence ID" value="NZ_BAAAQC010000005.1"/>
</dbReference>
<evidence type="ECO:0000313" key="3">
    <source>
        <dbReference type="Proteomes" id="UP000320085"/>
    </source>
</evidence>
<organism evidence="2 3">
    <name type="scientific">Humibacillus xanthopallidus</name>
    <dbReference type="NCBI Taxonomy" id="412689"/>
    <lineage>
        <taxon>Bacteria</taxon>
        <taxon>Bacillati</taxon>
        <taxon>Actinomycetota</taxon>
        <taxon>Actinomycetes</taxon>
        <taxon>Micrococcales</taxon>
        <taxon>Intrasporangiaceae</taxon>
        <taxon>Humibacillus</taxon>
    </lineage>
</organism>
<dbReference type="EMBL" id="VFQF01000001">
    <property type="protein sequence ID" value="TQN47048.1"/>
    <property type="molecule type" value="Genomic_DNA"/>
</dbReference>